<feature type="binding site" evidence="8">
    <location>
        <begin position="11"/>
        <end position="13"/>
    </location>
    <ligand>
        <name>substrate</name>
    </ligand>
</feature>
<comment type="function">
    <text evidence="8">Catalyzes the complex heterocyclic radical-mediated conversion of 6-carboxy-5,6,7,8-tetrahydropterin (CPH4) to 7-carboxy-7-deazaguanine (CDG), a step common to the biosynthetic pathways of all 7-deazapurine-containing compounds.</text>
</comment>
<comment type="subunit">
    <text evidence="8">Homodimer.</text>
</comment>
<evidence type="ECO:0000256" key="6">
    <source>
        <dbReference type="ARBA" id="ARBA00023014"/>
    </source>
</evidence>
<dbReference type="PANTHER" id="PTHR42836:SF1">
    <property type="entry name" value="7-CARBOXY-7-DEAZAGUANINE SYNTHASE"/>
    <property type="match status" value="1"/>
</dbReference>
<dbReference type="InterPro" id="IPR027621">
    <property type="entry name" value="rSAM_QueE_gams"/>
</dbReference>
<keyword evidence="11" id="KW-1185">Reference proteome</keyword>
<comment type="caution">
    <text evidence="8">Lacks conserved residue(s) required for the propagation of feature annotation.</text>
</comment>
<organism evidence="10 11">
    <name type="scientific">Sterolibacterium denitrificans</name>
    <dbReference type="NCBI Taxonomy" id="157592"/>
    <lineage>
        <taxon>Bacteria</taxon>
        <taxon>Pseudomonadati</taxon>
        <taxon>Pseudomonadota</taxon>
        <taxon>Betaproteobacteria</taxon>
        <taxon>Nitrosomonadales</taxon>
        <taxon>Sterolibacteriaceae</taxon>
        <taxon>Sterolibacterium</taxon>
    </lineage>
</organism>
<dbReference type="EMBL" id="LT837803">
    <property type="protein sequence ID" value="SMB20983.1"/>
    <property type="molecule type" value="Genomic_DNA"/>
</dbReference>
<dbReference type="Proteomes" id="UP000242886">
    <property type="component" value="Chromosome SDENCHOL"/>
</dbReference>
<evidence type="ECO:0000256" key="3">
    <source>
        <dbReference type="ARBA" id="ARBA00022723"/>
    </source>
</evidence>
<comment type="cofactor">
    <cofactor evidence="8">
        <name>[4Fe-4S] cluster</name>
        <dbReference type="ChEBI" id="CHEBI:49883"/>
    </cofactor>
    <text evidence="8">Binds 1 [4Fe-4S] cluster. The cluster is coordinated with 3 cysteines and an exchangeable S-adenosyl-L-methionine.</text>
</comment>
<dbReference type="RefSeq" id="WP_154715596.1">
    <property type="nucleotide sequence ID" value="NZ_LT837803.1"/>
</dbReference>
<keyword evidence="8" id="KW-0671">Queuosine biosynthesis</keyword>
<feature type="binding site" evidence="8">
    <location>
        <position position="69"/>
    </location>
    <ligand>
        <name>substrate</name>
    </ligand>
</feature>
<feature type="binding site" evidence="8">
    <location>
        <position position="71"/>
    </location>
    <ligand>
        <name>S-adenosyl-L-methionine</name>
        <dbReference type="ChEBI" id="CHEBI:59789"/>
    </ligand>
</feature>
<keyword evidence="7 8" id="KW-0456">Lyase</keyword>
<proteinExistence type="inferred from homology"/>
<accession>A0A7Z7HNE6</accession>
<dbReference type="CDD" id="cd01335">
    <property type="entry name" value="Radical_SAM"/>
    <property type="match status" value="1"/>
</dbReference>
<dbReference type="UniPathway" id="UPA00391"/>
<sequence length="211" mass="23373">MLRVNEIFHSIQGESTRVGLPTVFVRLTGCPLRCAWCDSEYAFSGGESLSVDEVLARVAQFGCRQVCVTGGEPLAQKDSLALLQAFCVAGYDVSLETSGALDVAAVDARVSRIMDIKAPDSGESGKNRWENLRALGAHDEIKCVLASREDYEWAKAVLAERRLTDICPVLFSPVQGRLDPAQLAEWILRDRLPVRFQLQLHKILWGNERGR</sequence>
<feature type="domain" description="Radical SAM core" evidence="9">
    <location>
        <begin position="17"/>
        <end position="207"/>
    </location>
</feature>
<feature type="binding site" evidence="8">
    <location>
        <position position="37"/>
    </location>
    <ligand>
        <name>[4Fe-4S] cluster</name>
        <dbReference type="ChEBI" id="CHEBI:49883"/>
        <note>4Fe-4S-S-AdoMet</note>
    </ligand>
</feature>
<keyword evidence="4 8" id="KW-0460">Magnesium</keyword>
<reference evidence="10" key="1">
    <citation type="submission" date="2017-03" db="EMBL/GenBank/DDBJ databases">
        <authorList>
            <consortium name="AG Boll"/>
        </authorList>
    </citation>
    <scope>NUCLEOTIDE SEQUENCE [LARGE SCALE GENOMIC DNA]</scope>
    <source>
        <strain evidence="10">Chol</strain>
    </source>
</reference>
<feature type="binding site" evidence="8">
    <location>
        <position position="26"/>
    </location>
    <ligand>
        <name>substrate</name>
    </ligand>
</feature>
<dbReference type="SUPFAM" id="SSF102114">
    <property type="entry name" value="Radical SAM enzymes"/>
    <property type="match status" value="1"/>
</dbReference>
<evidence type="ECO:0000256" key="1">
    <source>
        <dbReference type="ARBA" id="ARBA00022485"/>
    </source>
</evidence>
<dbReference type="Gene3D" id="3.20.20.70">
    <property type="entry name" value="Aldolase class I"/>
    <property type="match status" value="1"/>
</dbReference>
<dbReference type="InterPro" id="IPR024924">
    <property type="entry name" value="7-CO-7-deazaguanine_synth-like"/>
</dbReference>
<comment type="cofactor">
    <cofactor evidence="8">
        <name>S-adenosyl-L-methionine</name>
        <dbReference type="ChEBI" id="CHEBI:59789"/>
    </cofactor>
    <text evidence="8">Binds 1 S-adenosyl-L-methionine per subunit.</text>
</comment>
<evidence type="ECO:0000256" key="4">
    <source>
        <dbReference type="ARBA" id="ARBA00022842"/>
    </source>
</evidence>
<evidence type="ECO:0000256" key="2">
    <source>
        <dbReference type="ARBA" id="ARBA00022691"/>
    </source>
</evidence>
<dbReference type="GO" id="GO:0016840">
    <property type="term" value="F:carbon-nitrogen lyase activity"/>
    <property type="evidence" value="ECO:0007669"/>
    <property type="project" value="UniProtKB-UniRule"/>
</dbReference>
<keyword evidence="1 8" id="KW-0004">4Fe-4S</keyword>
<comment type="cofactor">
    <cofactor evidence="8">
        <name>Mg(2+)</name>
        <dbReference type="ChEBI" id="CHEBI:18420"/>
    </cofactor>
</comment>
<evidence type="ECO:0000256" key="5">
    <source>
        <dbReference type="ARBA" id="ARBA00023004"/>
    </source>
</evidence>
<feature type="binding site" evidence="8">
    <location>
        <position position="30"/>
    </location>
    <ligand>
        <name>[4Fe-4S] cluster</name>
        <dbReference type="ChEBI" id="CHEBI:49883"/>
        <note>4Fe-4S-S-AdoMet</note>
    </ligand>
</feature>
<dbReference type="GO" id="GO:0008616">
    <property type="term" value="P:tRNA queuosine(34) biosynthetic process"/>
    <property type="evidence" value="ECO:0007669"/>
    <property type="project" value="UniProtKB-UniRule"/>
</dbReference>
<dbReference type="InterPro" id="IPR007197">
    <property type="entry name" value="rSAM"/>
</dbReference>
<feature type="binding site" evidence="8">
    <location>
        <position position="39"/>
    </location>
    <ligand>
        <name>Mg(2+)</name>
        <dbReference type="ChEBI" id="CHEBI:18420"/>
    </ligand>
</feature>
<keyword evidence="6 8" id="KW-0411">Iron-sulfur</keyword>
<evidence type="ECO:0000256" key="7">
    <source>
        <dbReference type="ARBA" id="ARBA00023239"/>
    </source>
</evidence>
<gene>
    <name evidence="8 10" type="primary">queE</name>
    <name evidence="10" type="ORF">SDENCHOL_10007</name>
</gene>
<keyword evidence="5 8" id="KW-0408">Iron</keyword>
<comment type="similarity">
    <text evidence="8">Belongs to the radical SAM superfamily. 7-carboxy-7-deazaguanine synthase family.</text>
</comment>
<protein>
    <recommendedName>
        <fullName evidence="8">7-carboxy-7-deazaguanine synthase</fullName>
        <shortName evidence="8">CDG synthase</shortName>
        <ecNumber evidence="8">4.3.99.3</ecNumber>
    </recommendedName>
    <alternativeName>
        <fullName evidence="8">Queuosine biosynthesis protein QueE</fullName>
    </alternativeName>
</protein>
<dbReference type="HAMAP" id="MF_00917">
    <property type="entry name" value="QueE"/>
    <property type="match status" value="1"/>
</dbReference>
<dbReference type="AlphaFoldDB" id="A0A7Z7HNE6"/>
<keyword evidence="3 8" id="KW-0479">Metal-binding</keyword>
<comment type="catalytic activity">
    <reaction evidence="8">
        <text>6-carboxy-5,6,7,8-tetrahydropterin + H(+) = 7-carboxy-7-carbaguanine + NH4(+)</text>
        <dbReference type="Rhea" id="RHEA:27974"/>
        <dbReference type="ChEBI" id="CHEBI:15378"/>
        <dbReference type="ChEBI" id="CHEBI:28938"/>
        <dbReference type="ChEBI" id="CHEBI:61032"/>
        <dbReference type="ChEBI" id="CHEBI:61036"/>
        <dbReference type="EC" id="4.3.99.3"/>
    </reaction>
</comment>
<dbReference type="InterPro" id="IPR058240">
    <property type="entry name" value="rSAM_sf"/>
</dbReference>
<dbReference type="GO" id="GO:0051539">
    <property type="term" value="F:4 iron, 4 sulfur cluster binding"/>
    <property type="evidence" value="ECO:0007669"/>
    <property type="project" value="UniProtKB-UniRule"/>
</dbReference>
<dbReference type="NCBIfam" id="TIGR04349">
    <property type="entry name" value="rSAM_QueE_gams"/>
    <property type="match status" value="1"/>
</dbReference>
<name>A0A7Z7HNE6_9PROT</name>
<feature type="binding site" evidence="8">
    <location>
        <position position="34"/>
    </location>
    <ligand>
        <name>[4Fe-4S] cluster</name>
        <dbReference type="ChEBI" id="CHEBI:49883"/>
        <note>4Fe-4S-S-AdoMet</note>
    </ligand>
</feature>
<feature type="binding site" evidence="8">
    <location>
        <begin position="36"/>
        <end position="38"/>
    </location>
    <ligand>
        <name>S-adenosyl-L-methionine</name>
        <dbReference type="ChEBI" id="CHEBI:59789"/>
    </ligand>
</feature>
<comment type="pathway">
    <text evidence="8">Purine metabolism; 7-cyano-7-deazaguanine biosynthesis.</text>
</comment>
<evidence type="ECO:0000256" key="8">
    <source>
        <dbReference type="HAMAP-Rule" id="MF_00917"/>
    </source>
</evidence>
<dbReference type="PIRSF" id="PIRSF000370">
    <property type="entry name" value="QueE"/>
    <property type="match status" value="1"/>
</dbReference>
<evidence type="ECO:0000313" key="11">
    <source>
        <dbReference type="Proteomes" id="UP000242886"/>
    </source>
</evidence>
<dbReference type="EC" id="4.3.99.3" evidence="8"/>
<dbReference type="PANTHER" id="PTHR42836">
    <property type="entry name" value="7-CARBOXY-7-DEAZAGUANINE SYNTHASE"/>
    <property type="match status" value="1"/>
</dbReference>
<evidence type="ECO:0000313" key="10">
    <source>
        <dbReference type="EMBL" id="SMB20983.1"/>
    </source>
</evidence>
<dbReference type="GO" id="GO:1904047">
    <property type="term" value="F:S-adenosyl-L-methionine binding"/>
    <property type="evidence" value="ECO:0007669"/>
    <property type="project" value="UniProtKB-UniRule"/>
</dbReference>
<dbReference type="GO" id="GO:0000287">
    <property type="term" value="F:magnesium ion binding"/>
    <property type="evidence" value="ECO:0007669"/>
    <property type="project" value="UniProtKB-UniRule"/>
</dbReference>
<dbReference type="PROSITE" id="PS51918">
    <property type="entry name" value="RADICAL_SAM"/>
    <property type="match status" value="1"/>
</dbReference>
<evidence type="ECO:0000259" key="9">
    <source>
        <dbReference type="PROSITE" id="PS51918"/>
    </source>
</evidence>
<keyword evidence="2 8" id="KW-0949">S-adenosyl-L-methionine</keyword>
<dbReference type="InterPro" id="IPR013785">
    <property type="entry name" value="Aldolase_TIM"/>
</dbReference>
<dbReference type="Pfam" id="PF04055">
    <property type="entry name" value="Radical_SAM"/>
    <property type="match status" value="1"/>
</dbReference>
<dbReference type="SFLD" id="SFLDS00029">
    <property type="entry name" value="Radical_SAM"/>
    <property type="match status" value="1"/>
</dbReference>